<keyword evidence="2" id="KW-1185">Reference proteome</keyword>
<name>D1W8M8_9BACT</name>
<accession>D1W8M8</accession>
<sequence length="236" mass="27461">MAQKEDTTMEKITQDNFEEKYVDPIEQRQIDKFVCDEMSRQIHRYIKGMSGSKAMMEKFEAQLSTLSVPQKEEAIARYIDLNRKVLSGLDLKIVLTRAIANYCDTFNYMLELVNDKRKWVFYLNRIKSKYIQYHTVIEQDGKFGLCDHRGNILVHPVYDFVRTCYIYVDDLVTMPVIVQKEGKMGLILPDGKDTIVAPFEFDDISLREEYPYFEATRGGEQGFIHSDGQFVVASSD</sequence>
<organism evidence="1 2">
    <name type="scientific">Hoylesella buccalis ATCC 35310</name>
    <dbReference type="NCBI Taxonomy" id="679190"/>
    <lineage>
        <taxon>Bacteria</taxon>
        <taxon>Pseudomonadati</taxon>
        <taxon>Bacteroidota</taxon>
        <taxon>Bacteroidia</taxon>
        <taxon>Bacteroidales</taxon>
        <taxon>Prevotellaceae</taxon>
        <taxon>Hoylesella</taxon>
    </lineage>
</organism>
<reference evidence="1 2" key="1">
    <citation type="submission" date="2009-12" db="EMBL/GenBank/DDBJ databases">
        <title>Genome Sequence of Prevotella buccalis ATCC 35310.</title>
        <authorList>
            <person name="Durkin A.S."/>
            <person name="Madupu R."/>
            <person name="Torralba M."/>
            <person name="Methe B."/>
            <person name="Sutton G."/>
            <person name="Strausberg R.L."/>
            <person name="Nelson K.E."/>
        </authorList>
    </citation>
    <scope>NUCLEOTIDE SEQUENCE [LARGE SCALE GENOMIC DNA]</scope>
    <source>
        <strain evidence="1 2">ATCC 35310</strain>
    </source>
</reference>
<dbReference type="EMBL" id="ADEG01000099">
    <property type="protein sequence ID" value="EFA91078.1"/>
    <property type="molecule type" value="Genomic_DNA"/>
</dbReference>
<protein>
    <recommendedName>
        <fullName evidence="3">WG repeat-containing protein</fullName>
    </recommendedName>
</protein>
<dbReference type="Proteomes" id="UP000005283">
    <property type="component" value="Unassembled WGS sequence"/>
</dbReference>
<evidence type="ECO:0000313" key="2">
    <source>
        <dbReference type="Proteomes" id="UP000005283"/>
    </source>
</evidence>
<gene>
    <name evidence="1" type="ORF">HMPREF0650_2301</name>
</gene>
<proteinExistence type="predicted"/>
<evidence type="ECO:0000313" key="1">
    <source>
        <dbReference type="EMBL" id="EFA91078.1"/>
    </source>
</evidence>
<comment type="caution">
    <text evidence="1">The sequence shown here is derived from an EMBL/GenBank/DDBJ whole genome shotgun (WGS) entry which is preliminary data.</text>
</comment>
<evidence type="ECO:0008006" key="3">
    <source>
        <dbReference type="Google" id="ProtNLM"/>
    </source>
</evidence>
<dbReference type="AlphaFoldDB" id="D1W8M8"/>